<evidence type="ECO:0008006" key="4">
    <source>
        <dbReference type="Google" id="ProtNLM"/>
    </source>
</evidence>
<feature type="transmembrane region" description="Helical" evidence="1">
    <location>
        <begin position="76"/>
        <end position="95"/>
    </location>
</feature>
<dbReference type="EMBL" id="BAAARW010000002">
    <property type="protein sequence ID" value="GAA2403080.1"/>
    <property type="molecule type" value="Genomic_DNA"/>
</dbReference>
<sequence length="109" mass="11260">MTITGTIVFEWSVMLPLLAKEAFDGDAETFTAMGLGAVLGGLSTASRVRTSGTAMVIAAAMLSTLMMFAAAVPALWSALALIFVIGGLTVVPRSARRSSAGRRKSPVRG</sequence>
<comment type="caution">
    <text evidence="2">The sequence shown here is derived from an EMBL/GenBank/DDBJ whole genome shotgun (WGS) entry which is preliminary data.</text>
</comment>
<gene>
    <name evidence="2" type="ORF">GCM10010191_08300</name>
</gene>
<keyword evidence="1" id="KW-0472">Membrane</keyword>
<proteinExistence type="predicted"/>
<keyword evidence="3" id="KW-1185">Reference proteome</keyword>
<evidence type="ECO:0000313" key="3">
    <source>
        <dbReference type="Proteomes" id="UP001501231"/>
    </source>
</evidence>
<name>A0ABP5VH76_9ACTN</name>
<dbReference type="Proteomes" id="UP001501231">
    <property type="component" value="Unassembled WGS sequence"/>
</dbReference>
<accession>A0ABP5VH76</accession>
<keyword evidence="1" id="KW-1133">Transmembrane helix</keyword>
<evidence type="ECO:0000313" key="2">
    <source>
        <dbReference type="EMBL" id="GAA2403080.1"/>
    </source>
</evidence>
<keyword evidence="1" id="KW-0812">Transmembrane</keyword>
<protein>
    <recommendedName>
        <fullName evidence="4">MFS transporter</fullName>
    </recommendedName>
</protein>
<reference evidence="3" key="1">
    <citation type="journal article" date="2019" name="Int. J. Syst. Evol. Microbiol.">
        <title>The Global Catalogue of Microorganisms (GCM) 10K type strain sequencing project: providing services to taxonomists for standard genome sequencing and annotation.</title>
        <authorList>
            <consortium name="The Broad Institute Genomics Platform"/>
            <consortium name="The Broad Institute Genome Sequencing Center for Infectious Disease"/>
            <person name="Wu L."/>
            <person name="Ma J."/>
        </authorList>
    </citation>
    <scope>NUCLEOTIDE SEQUENCE [LARGE SCALE GENOMIC DNA]</scope>
    <source>
        <strain evidence="3">JCM 3325</strain>
    </source>
</reference>
<evidence type="ECO:0000256" key="1">
    <source>
        <dbReference type="SAM" id="Phobius"/>
    </source>
</evidence>
<organism evidence="2 3">
    <name type="scientific">Actinomadura vinacea</name>
    <dbReference type="NCBI Taxonomy" id="115336"/>
    <lineage>
        <taxon>Bacteria</taxon>
        <taxon>Bacillati</taxon>
        <taxon>Actinomycetota</taxon>
        <taxon>Actinomycetes</taxon>
        <taxon>Streptosporangiales</taxon>
        <taxon>Thermomonosporaceae</taxon>
        <taxon>Actinomadura</taxon>
    </lineage>
</organism>